<feature type="domain" description="Calx-beta" evidence="6">
    <location>
        <begin position="5513"/>
        <end position="5616"/>
    </location>
</feature>
<dbReference type="SMART" id="SM00710">
    <property type="entry name" value="PbH1"/>
    <property type="match status" value="14"/>
</dbReference>
<feature type="domain" description="Calx-beta" evidence="6">
    <location>
        <begin position="6641"/>
        <end position="6752"/>
    </location>
</feature>
<evidence type="ECO:0000256" key="3">
    <source>
        <dbReference type="ARBA" id="ARBA00022837"/>
    </source>
</evidence>
<dbReference type="Pfam" id="PF13229">
    <property type="entry name" value="Beta_helix"/>
    <property type="match status" value="1"/>
</dbReference>
<feature type="chain" id="PRO_5021771938" evidence="5">
    <location>
        <begin position="34"/>
        <end position="7975"/>
    </location>
</feature>
<dbReference type="Gene3D" id="2.60.40.2030">
    <property type="match status" value="32"/>
</dbReference>
<dbReference type="NCBIfam" id="TIGR04131">
    <property type="entry name" value="Bac_Flav_CTERM"/>
    <property type="match status" value="1"/>
</dbReference>
<dbReference type="GO" id="GO:0005975">
    <property type="term" value="P:carbohydrate metabolic process"/>
    <property type="evidence" value="ECO:0007669"/>
    <property type="project" value="UniProtKB-ARBA"/>
</dbReference>
<dbReference type="Pfam" id="PF03160">
    <property type="entry name" value="Calx-beta"/>
    <property type="match status" value="28"/>
</dbReference>
<dbReference type="Proteomes" id="UP000316778">
    <property type="component" value="Unassembled WGS sequence"/>
</dbReference>
<keyword evidence="4" id="KW-0406">Ion transport</keyword>
<feature type="domain" description="Calx-beta" evidence="6">
    <location>
        <begin position="4497"/>
        <end position="4597"/>
    </location>
</feature>
<evidence type="ECO:0000256" key="4">
    <source>
        <dbReference type="ARBA" id="ARBA00023065"/>
    </source>
</evidence>
<reference evidence="7 8" key="1">
    <citation type="journal article" date="2013" name="Stand. Genomic Sci.">
        <title>Genomic Encyclopedia of Type Strains, Phase I: The one thousand microbial genomes (KMG-I) project.</title>
        <authorList>
            <person name="Kyrpides N.C."/>
            <person name="Woyke T."/>
            <person name="Eisen J.A."/>
            <person name="Garrity G."/>
            <person name="Lilburn T.G."/>
            <person name="Beck B.J."/>
            <person name="Whitman W.B."/>
            <person name="Hugenholtz P."/>
            <person name="Klenk H.P."/>
        </authorList>
    </citation>
    <scope>NUCLEOTIDE SEQUENCE [LARGE SCALE GENOMIC DNA]</scope>
    <source>
        <strain evidence="7 8">DSM 13484</strain>
    </source>
</reference>
<feature type="domain" description="Calx-beta" evidence="6">
    <location>
        <begin position="7274"/>
        <end position="7376"/>
    </location>
</feature>
<feature type="domain" description="Calx-beta" evidence="6">
    <location>
        <begin position="7025"/>
        <end position="7124"/>
    </location>
</feature>
<comment type="caution">
    <text evidence="7">The sequence shown here is derived from an EMBL/GenBank/DDBJ whole genome shotgun (WGS) entry which is preliminary data.</text>
</comment>
<dbReference type="Gene3D" id="2.60.40.10">
    <property type="entry name" value="Immunoglobulins"/>
    <property type="match status" value="1"/>
</dbReference>
<dbReference type="GO" id="GO:0004553">
    <property type="term" value="F:hydrolase activity, hydrolyzing O-glycosyl compounds"/>
    <property type="evidence" value="ECO:0007669"/>
    <property type="project" value="UniProtKB-ARBA"/>
</dbReference>
<feature type="signal peptide" evidence="5">
    <location>
        <begin position="1"/>
        <end position="33"/>
    </location>
</feature>
<dbReference type="InterPro" id="IPR039448">
    <property type="entry name" value="Beta_helix"/>
</dbReference>
<dbReference type="InterPro" id="IPR003644">
    <property type="entry name" value="Calx_beta"/>
</dbReference>
<evidence type="ECO:0000259" key="6">
    <source>
        <dbReference type="SMART" id="SM00237"/>
    </source>
</evidence>
<dbReference type="InterPro" id="IPR058515">
    <property type="entry name" value="DUF8202"/>
</dbReference>
<keyword evidence="3" id="KW-0106">Calcium</keyword>
<dbReference type="NCBIfam" id="TIGR01451">
    <property type="entry name" value="B_ant_repeat"/>
    <property type="match status" value="1"/>
</dbReference>
<keyword evidence="8" id="KW-1185">Reference proteome</keyword>
<keyword evidence="2" id="KW-0677">Repeat</keyword>
<dbReference type="InterPro" id="IPR006626">
    <property type="entry name" value="PbH1"/>
</dbReference>
<keyword evidence="4" id="KW-0813">Transport</keyword>
<proteinExistence type="predicted"/>
<dbReference type="RefSeq" id="WP_145713365.1">
    <property type="nucleotide sequence ID" value="NZ_BAAAFY010000001.1"/>
</dbReference>
<dbReference type="PANTHER" id="PTHR11878">
    <property type="entry name" value="SODIUM/CALCIUM EXCHANGER"/>
    <property type="match status" value="1"/>
</dbReference>
<dbReference type="GO" id="GO:0016020">
    <property type="term" value="C:membrane"/>
    <property type="evidence" value="ECO:0007669"/>
    <property type="project" value="InterPro"/>
</dbReference>
<evidence type="ECO:0000313" key="7">
    <source>
        <dbReference type="EMBL" id="TWI88270.1"/>
    </source>
</evidence>
<evidence type="ECO:0000313" key="8">
    <source>
        <dbReference type="Proteomes" id="UP000316778"/>
    </source>
</evidence>
<dbReference type="OrthoDB" id="2582440at2"/>
<feature type="domain" description="Calx-beta" evidence="6">
    <location>
        <begin position="7633"/>
        <end position="7735"/>
    </location>
</feature>
<feature type="domain" description="Calx-beta" evidence="6">
    <location>
        <begin position="6009"/>
        <end position="6114"/>
    </location>
</feature>
<dbReference type="InterPro" id="IPR047589">
    <property type="entry name" value="DUF11_rpt"/>
</dbReference>
<feature type="domain" description="Calx-beta" evidence="6">
    <location>
        <begin position="5635"/>
        <end position="5738"/>
    </location>
</feature>
<accession>A0A562T5J1</accession>
<evidence type="ECO:0000256" key="2">
    <source>
        <dbReference type="ARBA" id="ARBA00022737"/>
    </source>
</evidence>
<dbReference type="SUPFAM" id="SSF51126">
    <property type="entry name" value="Pectin lyase-like"/>
    <property type="match status" value="2"/>
</dbReference>
<feature type="domain" description="Calx-beta" evidence="6">
    <location>
        <begin position="4896"/>
        <end position="4990"/>
    </location>
</feature>
<evidence type="ECO:0000256" key="5">
    <source>
        <dbReference type="SAM" id="SignalP"/>
    </source>
</evidence>
<feature type="domain" description="Calx-beta" evidence="6">
    <location>
        <begin position="5757"/>
        <end position="5861"/>
    </location>
</feature>
<dbReference type="InterPro" id="IPR013783">
    <property type="entry name" value="Ig-like_fold"/>
</dbReference>
<gene>
    <name evidence="7" type="ORF">LX66_2355</name>
</gene>
<dbReference type="GO" id="GO:0007154">
    <property type="term" value="P:cell communication"/>
    <property type="evidence" value="ECO:0007669"/>
    <property type="project" value="InterPro"/>
</dbReference>
<keyword evidence="1 5" id="KW-0732">Signal</keyword>
<dbReference type="InterPro" id="IPR038081">
    <property type="entry name" value="CalX-like_sf"/>
</dbReference>
<feature type="domain" description="Calx-beta" evidence="6">
    <location>
        <begin position="7394"/>
        <end position="7496"/>
    </location>
</feature>
<feature type="domain" description="Calx-beta" evidence="6">
    <location>
        <begin position="6392"/>
        <end position="6491"/>
    </location>
</feature>
<dbReference type="GO" id="GO:0030001">
    <property type="term" value="P:metal ion transport"/>
    <property type="evidence" value="ECO:0007669"/>
    <property type="project" value="TreeGrafter"/>
</dbReference>
<dbReference type="EMBL" id="VLLG01000003">
    <property type="protein sequence ID" value="TWI88270.1"/>
    <property type="molecule type" value="Genomic_DNA"/>
</dbReference>
<dbReference type="SUPFAM" id="SSF141072">
    <property type="entry name" value="CalX-like"/>
    <property type="match status" value="32"/>
</dbReference>
<dbReference type="SMART" id="SM00237">
    <property type="entry name" value="Calx_beta"/>
    <property type="match status" value="17"/>
</dbReference>
<dbReference type="InterPro" id="IPR051171">
    <property type="entry name" value="CaCA"/>
</dbReference>
<dbReference type="Pfam" id="PF13585">
    <property type="entry name" value="CHU_C"/>
    <property type="match status" value="1"/>
</dbReference>
<dbReference type="PANTHER" id="PTHR11878:SF65">
    <property type="entry name" value="NA_CA-EXCHANGE PROTEIN, ISOFORM G"/>
    <property type="match status" value="1"/>
</dbReference>
<name>A0A562T5J1_CHIJA</name>
<feature type="domain" description="Calx-beta" evidence="6">
    <location>
        <begin position="5007"/>
        <end position="5112"/>
    </location>
</feature>
<dbReference type="Pfam" id="PF26628">
    <property type="entry name" value="DUF8202"/>
    <property type="match status" value="7"/>
</dbReference>
<feature type="domain" description="Calx-beta" evidence="6">
    <location>
        <begin position="7147"/>
        <end position="7254"/>
    </location>
</feature>
<evidence type="ECO:0000256" key="1">
    <source>
        <dbReference type="ARBA" id="ARBA00022729"/>
    </source>
</evidence>
<dbReference type="SUPFAM" id="SSF49899">
    <property type="entry name" value="Concanavalin A-like lectins/glucanases"/>
    <property type="match status" value="4"/>
</dbReference>
<dbReference type="InterPro" id="IPR011050">
    <property type="entry name" value="Pectin_lyase_fold/virulence"/>
</dbReference>
<sequence length="7975" mass="823451">MSRSTSIAPIIRFCSKYLLLLSFALMATVTATASTFPVTNTNDAGPGSLRQAILDANAAGAGPHSIVFNVHGQITILTSLPTITAKKLLIDGENRITINAPGPNGVINPFMINADSVTIRNFTLTNNGDIDFDIFANTTGITIENIHAYSTVGNFLNAFMRVRGATTNLTVRNIYSTDVEPSGPSPHIGRAFYFQAGMHTNLVMDNIQLSTAGNVRGAEGIVFRDASVNGWTLTNSNISGFQNGIVLDNTGGAVETANNIMFRNVTIDSLWSGVALGFYSDFVSTNIELNRFTVDMDVIGADDDGDYAIRFDNTADNITLDTVNFNENDIYNVWFRSAASNITINQALMENRMPGLHGGSSYIRFETTVNGVNITNSVLDGDKPANTVDGIHGIAFLGAATDVTIDNVSFNEFDNEGIVAVAAATNFLVTNSRFTANEDGIEFGGNFARSNVDIVNSSFRNNTRSGIVLNGANAVSDYDLTGDTVVNNTSNGIWFYGGAGVTDAQVSGCVVHGNGGNGVHNDAPNKVVITNNSIYNNTGLGIANPAGNCTYTAAAGRTPVLVSSNSLGGGQYQLQLTIPNITAGAQYTVDIYANDPATSKTSGQYYVTTLTGVAAGSSTHTISYNTGPGATGLGFWTATLRISANNCGTSEFGNSIPMSFSGPACVNDGIKAWFRADQAVNGMNWGDISGNANHMTVIGDPDGATGMVNFNPAIYYDGNDAHRVPAAAGVTGQYTMMGMGLLEGTQNGRVFTSSTGNKLFGWQAGLENRLYVEGWLNTGGAITTKGKLYSYERGTTGAYEFRSNGTALKTGATSDASVWTLDVGGAAYSDYAKVLVPEVFVYSRDLLPDEVQRIESYMALKYGITLKSGTADYITSDGSVQMYTASANTGYGGRITGIGRDDCSMLNQKQSLSQDTGIVTIALGDVIAASNAANTNTFTNDKAFLVFSDNGGSTNYFTAVTGANVTHRMARVWKVQQSAAWDDSQQVTLQLESGTQDNYLLISTDAAFGTITRELQLSSTGRVTVSSADLAGGVFFTFGRQQRFPGGVATDLQAWVKADAGITAVDNNVSSWTDQAVQRVWPKAHANVTLPWQSNSINYNPTVNFAGNSYFSVPQFTASYTQGEIFSVQFSHLAANSTTASFPFEFGGDPSALTAQHYHYSNGSHYTHFGITTRPGYPLGGINMQRAHILNNWSAPGNWALNFDGRTIGSSTALAVSFGRGAATNTAIGAGHNSIFNGRISEVIFYNRRLDDAERIRVNSYLALKYALTLRNAAGNMTDYIASDGSTRMWTASKNTGYGECITGIGRDDNGTLLQKQSRSQEVEAIVSITVGTGFAPSNRENQHIIANDLSFFTFSDNGAATDYTQAVTGLGDVTLHMARIFKIDRTNWAQSSIRLALMGGDSTKYLLVSSDETFGAGDQVYQLDARGLRTLDSELLPDGAYFTFGSAQRGPAGVAAGLNVWLRADTGTTGGSNVTQWKEIGPAARVWPKVNSAAATWKPASFNFNPGIGFAGGTYFRLAQFANTMTAGEIFSVQLSNLDNTTATTHYPFEFGGIYAGGQAVYTWSNNNHYTYFGTGTARRNFAYPATVNVRNPHLLNSWSATNDWAAGIDGKVLLTANTNAVSFTSAATWNYIGAGHNSVFNGDIPEVILYSRKLSDLERRQVQSYMALRYGLTLGLGTPVDYIASDGATKMWEAATGGSYAKHITGIGRDNRGMLYQKQSRSVDTGMVTIAVGTAVAVSNQANTAVITNDLSFFSFGDDGGAITYLTPVSGITGVNSRMTRIFKAQQFNWATQDITLQLEGGDQAETYLLVSADETFGTGDAAYILNEDGAVTISSSLLPHGAYFTFARATKGPNGVKDGITFWLRADDGRSGGSRWNDFSNFGNNAFQGVVSGQPVTDARGLNFNYSLGFDGTDDFLDITTARINPATSTIFVVASGSGYNAVRDLVSSGDVGSAHGMEFRITNAAKLNFLENAAAITGAGGNKIILPNRTYIFSATESSTANGLRLFEDHALDIQGTSTLIPNTANLISIGSRTIAARGLYWMGSMGEVIAYDRVLSDVERQSVESYLGIKYGITLNDGATDYLDTDGSSYWTADATYKHRITGIGRDDATSLNTRQSLSVDTGFVTIALGSSIAITNEQNTNTITNDKSFFVFADNGLSATSYAEVVSGTNVTRRLPRVWKVDKTNWADQNITLKANATGTNVYLLISTDPTFATINQELPVNTDKTVVLNTSLMPDGVYFTFGAPVKYPGGVSSGSMIWLRADIGTSATADNTPISTWNDYSPNMNNVAQATPANQPLYFNNAASNMNFNPVVRFNGAPHSMTGGSLLKTGSYTAANAFFAASQTTPVNTVIFTEQAGTGTQFTLHATWGDNVVYWDAPYISNRITYNAGDISNQVILWTTTSDISLATNKQAIYRNGLSVATGNNTSTFTGNNSIFQLGSNTNSYNGRMGDLIVYTNALTAVEQQRINTYMAIKYGITLNNGATDYLATDGTTKVWDATANSAYKNNIAGIGRDDVEDLLQKQSRSINAGMQLAIGLGDLAETNLANTGSFAVDRNYMVWGDDGASTLFKTAITGNPAVNYRMARIWKVQETGTIGSVQIAVPYDALPNAKETYLITSSDATIDGSDTFYPLTAITLNGVKHYAATVDVVNGQYFSFGSYIKTPGGVVGTSLWLRPDAGTSSTTDNTAISGWTDYASELNNATATVAASQPLYLNNTTNNVNFNPVVKFDGTDFMDLAISKLPVGTTARTFFNTGSLTSIAGGNKFILAYGAGATNVGSGMAVVGGNGTADFVGWANDVTSPAGNWQSGVFNEMVGVWSGNGGNATLYSKMKVLGGPVAKGWNTGNVAAGIGAWPWDRAQSWNGVIGDVIVYPTALTATELQRVSTYLAIKYGYTIDQTAPTDYLATDGTTKVWDAAANGIYKNNITGIGRDDVEGLNQKQSRSINTGFQPIVGLGAIATDNLSNTNSFTADKTYLTWGDDGASTGFATAMTGTPGITARMTRIWKVQETGTVGNVQIAIPATAISSSVSSPQLVVSDDATIDGTDQYSTLSFTTIDGVDYYVVTVDLNNGQYFTFAALVTAPGGVLGDVLWVKADAGVQVDASNNVEQWIDQSGSNNTVSELRASTITHTDPVTPTAAIVQVPNAINFNPSVDFTGAVNRSLKGNAVADWNSTPTTIFSVNMVEGALAGGFGGVFSGLADWTTNDGGSAGMGLSASATVYSLDGAGCSPAASTSPTTGVPRAVRGIYTVPGNGLNSMLAVNGRTEVAAGANCLGYATTLFEVGGRTAGSASFDNRVFNGKIPEVIVYRSALTPENSNRVESYLALKYGLTLDQTTPTNYTASDVTPFWTAADNGAYKINIFGIGRDDASALLQKQSRSVNPGSVLTIGLRTIAATNADNTNTFAADKSFFMLAANSTATTVTGTDLPPTCIQERLTQEWKVQSTSFDNATQPLTLSFDLTGITRAGTELAHYALLVDKTGSGDFASLSAADYELIPATALNGDIVTFDNIATLANGMVLTLVTRNVATPVAQLVPDNTETITTAACVDSDGWLYFKDPADPDKYLAAIDPNGNTLNPAEFSATISVNRNMDTELGANSGTDYGVQLMRRLLQINYTGTAPLDQNGGVKVRLLWDETERTAAESYLSATRGVSTAQTWTWFKRTGTVADVVANVSAAGLAGMEPLTSVATGAADGVAYVEFSGIQGFSVFGGITSATGVVSVIKDTDGDETGPVNAQFTIKLPGDLQAAEDITVAYQVSGAAANTEDYTITGLDPATLTGTAVIPAGSNSVEVLATVIDDGVIENAENIHITLTGAISGTSTYTLHSTEFEADATLADNDNTAVNRVIAVTATITPAMEAGPVNGELTFSLPAGITASEPVTVTYSLGAGTAAYADDYILAGYDAGTNTGTITIPAGSNSVVLPVQVQNDDLLEPDETVIANLASPAAGVTATLGDFTPDAAAATATVTIQDDNPPSARYLSITRVTDGYETAPAGSAPQNAVFRVSLPAGIRTSEDITVTYVIDASGSAAYTDDYSIAAGFTAGTMTGTVVIPAGDNNATVTLEVVNDNVLETDETIVVNLQDGNGGAYPAHPDDPALRTTTLTIFDDDRTDPAKTQMVITATQPAAAEHPTTPVHGEYTIGLPTGVTAAADITVTFSVNGPAIRDTDYELRDGADALISANTVVIPAGQTSITVTAHVLDDQIIEGDEAVDMTLASATATGLPLSVNTTPATVTIDDDDDVAANLQLGIVATQDAAEPGTNGFFTVSLPAGYTASRDITVTYAFDGTNSTAVPGTDFSALSGTVTIPAGQPGAAIPVNVINNNVIDGTRTVKVDLAATAGNDGVNSYAAAAAPDNTATVDITDEDYNANSNVILLTRVSDAVEGGAKGQFEIALPNNVISATPITVTYTLTGTAVEGAGAGTDYTLVSVPHLNTTTHTITIPANQNSVIIEVDAVDDGAIEPTETVILTLSNAADENGNPYTLSPGSATVNVLDVNGAEENNLVISAGANAAEPNTHTTFTVGILSGNTYSQDINVSIVIRGTASQGLDYQPIGTVTIPANQPSVTVPLSVIDDHILEATENVEIELLGGNSVEATPRSFPPDPGAANSNIISIDIADDDNTTANRSLELVKVSDGAEPNTNGSFSIRLPEYAAGQRYTSAVPINVTFGITGSATEGTDYGSMGTTAVIAAGQSTVSVPVSVTDDNILEGTEIVTLTMSGAAATYGGTAETFTVGGPADVNILDSESGTGVSFTAVSDAYENGSANGSVTFALTGGAVAGQDATVSFTVLSAGSTASDNDYTINYAGLGGSYDPVTHTGTVVIPAGQNTVTLPVQAAADLLIEGQETLVFRLDGAATTHTDGSAASLAVQGTAQRTVNIVDEVYDRTITAISHQDGAEAATNGIYRVHLSGYGTSGALMAAQDITVTYTVQAGSTAAAGADYTALSGSVVIPAGQNYAEIPVPVLPDDIIEGDETVIIRLQSAASSIAYTVSTLDVELIITDDDNTAANRVLSAAVQRAATEPGGGTNDGIVRISLPAGITATEPVTVTYTVNTSGTATTGADYTALSGTVAIPAGQSFVDVPVAVLNDFLIEGNETVIVDISGGTTPTLGSFTPHATNGTATLTISDDDDVAANRVVSVVTTADGDETTPTDGNFRFRLPVSGTDQLLANEDITISYTIGGTATAADYVPLSGTVVIAAGTGFTDVPVDVIDNNIIDGTRTVIVTISSITTGSGKVFTAHATENTATANIADDDNTTANRTLTVTASIPDAEEGTTPVPGEFTLSLPAGITVARDLQVTFALGGKAVNGTDYQQISPLTVTIPAGQSSATVTITPVNNNIIDGDRDVVLSVSTITVTGGNPYGAFTASPDNAALTIHDDDDTPENRQVSAIASTPDAYEDPAAANRDGVFTVSLPTGLTAAEPLTVSFTLTGAAVNGTDYQNVTPLTVTIPAGQNAATVTITPVDNNLIDGDRAATLTITQVDLPTGSSLQPFSPAAAPANEATATIHDDDAAKAMLSITASTASAAEPATNGAFTISLPAGITAKEDMTVTYTVHTASTATAGTDYTALSGTVVIPAGDPSVTVPVQVIDNNIIDGDRTVILTISGGTTPNMGSVGVDAAAAEATVTIADDDAAKTELSITASTPDAAEPATNGAFTISLPAGVTAKEDITVSYTVNAASTAATGTDYTALSGTAVIPAGDPSVVVPVQVIDNNMIDGDRTVILTISGGTTPTMGSVGANAAASEATVTIADDDAAKAALSITAGTANADEDGPVNGVFTISLPAGVTAKEDITVSYTVNAASTATAGTDYTALSGTAVITAGAASVAVTVPVIDNTIIDGDRTVILTISGGTTPTMGSIGVDAAASEATVTIADNDLDDAQVEIVATTPDAAEPATNGAFTIRLANGRTTTVDIDVTFAVSGTAVRATDYTLTNAGGTAITGNTVTIPAGSGSVAVTVRTDNDDIIEQAETVNMALQSAQVNGLGNVPVPVGAPADATVTIADDDNTAGNRLLSATAGVANADEDGPVNGAFTIGLANSAATAAEDITISYTIAGSGIEGVDYQPIVRTVVLPAGQNSVTVPVAVIDNNIIDGNRTVILTVTGGNSGLGVFTPAASPADRATVTIADNDNTTANLQLSVISTADAQEQGSVSGVFRVKLPGTLSAAKDITLSYTINGSSTAAPGADYQAITATVTIPAGDNGVTIPVNVLDDNIIELTETVILDISGGSGLEADGVTPISFTADPAAASATVNIIDNDLDGNSQLVLLTRVSDAVEGAANGQYRIALQPGITASQDITVTFSMSGNGTRGAGSDYQLLAVPGGAVISGNAITIPAGANEVLIDVQAADDGIVEGTEQAVMTMTNITSALAFTIDPARASATANIVDVNSAAGNPISITFVGNGAEPATNGSFRVSLPAGTTAAQPVTVSYSLSGTATAGADYTTGTVTIPANANSVDAAINVADDYIIEATETVIVKLLGGNGKNTAGDDLYFPAHSTDHTTTVNITDNDNIPENRVLEIVKVKDGAEPADNGQYEIRMKEAVPGRRYTSAVDINVVFAVGGTATADADYSNLGTSVTLPANAGNVYLPLAVLDDQQIEGDETVVVTLDASASAAATGETYTAGTAASATAVIADNDNTDANRRLTVTASTADADENGPVNGAFTIRLPAGITISEAVTVSYAISGTAQAAATATDISKDYLQMSGTVTIPANTNSVTVPVEVIDNTVIDGDRTVILTINNGTATVSGNSLAFTPGAPAAATVTIADNDNTTANLVLSVAKGNDGAEPATDGAFVISLPTGLRSARAITVNFSIDNGSTAIPGADYTAISVPVTIPAMQNSVSVPVSVLNDYIIEPVETVIMNLSGGSDGQFNYTASATAGSAVVNITDEDANGNSQLVLLTKVSDAVEGSTHGRYRIGLNPGITAATDITITFSMSGNATRGAGSDYQLLTVPGGAVISGNTITIPAGSNEVMIDLQAYNDGIIEGPEAGIMTLTGVTSTLPFTIDPASANATVNIVDVNGAAGSPLSIAHVQDGAEPSTPGRVRVSLPAGITAANPVTVSYNLGGSAGAGIDYTMGTITIPAGANSVEADITVTDDYIIEATETVVVKLLGGNGQNSTGDQLYFPAHTTDNTTTVNIADDDNTPANRSLEVVPVNDGAEPATNGRFEIRLPEAAPGVRYTAAADINAVFTLGGTATEGTDYAATGTAVTLPAGNSSIILPVNVTDDKVIEVDETVILTISPDQSTSATGDVYTAAAANTATVSIADDDNTAANTVLSVARITDAAEPATNGGFTVSLPKGITASEDITVSYTISGTATGGSDYATLGGTVVIPAGQNSVAVPVTVINDQVIENTETVTMTLTGGAATSFTFTAGSTNSTAAVNITDDDNTTANRVVSVAKAADGAEPATDGAFTISLPAGITSAQDITVSYTIGGTATSGADFATMTGTAVIPAGQNSVTVAVNVLDDQIIEGTETVVMTVTGGASADFTFAPDANNGNATVNITDNDGTPANLVLNATKVADGAEPATDGSFNIYLPAGITASADITVSYTISGTAAGGADYTTLGGTVVIPAGENGVTVPVDVLDDNIIEPAETVVLTITGGSAAGMTYTAGTNATATVNIEDGDHSATDLVLEVANAADGAEPATNGAFTISLAGGKTTAEPITIRYMIGGTATLDADYRALTGTITIPAGTGSVTVPVEVLDDREVEPAETVVFMLNGGQSASYAFTAGNPEATVTIEDNDVPSGDLVVTKEVVQPAVGPYRMGQDITYRITVRNIGNIAATGVIVTDSLPLQLDLPSHTSAERGEVRVIADTKLVQWSIGELQPDATVQMTLTARVIEGGQLVNRATAAAEGVDADSTNNVGTSSIVIDGQDLFFPNAITPNGDSKNERFIIGGLEKYPGSALYIFNRWGNMVYQSKDYRNDWNGGDLNESTYYYILEVKKPDGIRKYKGWITIVR</sequence>
<protein>
    <submittedName>
        <fullName evidence="7">Gliding motility-associated-like protein</fullName>
    </submittedName>
</protein>
<feature type="domain" description="Calx-beta" evidence="6">
    <location>
        <begin position="3839"/>
        <end position="3951"/>
    </location>
</feature>
<dbReference type="InterPro" id="IPR026341">
    <property type="entry name" value="T9SS_type_B"/>
</dbReference>
<dbReference type="InterPro" id="IPR013320">
    <property type="entry name" value="ConA-like_dom_sf"/>
</dbReference>
<organism evidence="7 8">
    <name type="scientific">Chitinophaga japonensis</name>
    <name type="common">Flexibacter japonensis</name>
    <dbReference type="NCBI Taxonomy" id="104662"/>
    <lineage>
        <taxon>Bacteria</taxon>
        <taxon>Pseudomonadati</taxon>
        <taxon>Bacteroidota</taxon>
        <taxon>Chitinophagia</taxon>
        <taxon>Chitinophagales</taxon>
        <taxon>Chitinophagaceae</taxon>
        <taxon>Chitinophaga</taxon>
    </lineage>
</organism>
<feature type="domain" description="Calx-beta" evidence="6">
    <location>
        <begin position="7514"/>
        <end position="7616"/>
    </location>
</feature>
<feature type="domain" description="Calx-beta" evidence="6">
    <location>
        <begin position="6133"/>
        <end position="6238"/>
    </location>
</feature>